<dbReference type="AlphaFoldDB" id="X1C5P2"/>
<accession>X1C5P2</accession>
<gene>
    <name evidence="1" type="ORF">S01H4_43913</name>
</gene>
<sequence length="42" mass="4649">MNLLTQNSKIKKTSKHFGVKLMNFGIPAYKSASGKLTCPMAY</sequence>
<evidence type="ECO:0000313" key="1">
    <source>
        <dbReference type="EMBL" id="GAH02677.1"/>
    </source>
</evidence>
<comment type="caution">
    <text evidence="1">The sequence shown here is derived from an EMBL/GenBank/DDBJ whole genome shotgun (WGS) entry which is preliminary data.</text>
</comment>
<reference evidence="1" key="1">
    <citation type="journal article" date="2014" name="Front. Microbiol.">
        <title>High frequency of phylogenetically diverse reductive dehalogenase-homologous genes in deep subseafloor sedimentary metagenomes.</title>
        <authorList>
            <person name="Kawai M."/>
            <person name="Futagami T."/>
            <person name="Toyoda A."/>
            <person name="Takaki Y."/>
            <person name="Nishi S."/>
            <person name="Hori S."/>
            <person name="Arai W."/>
            <person name="Tsubouchi T."/>
            <person name="Morono Y."/>
            <person name="Uchiyama I."/>
            <person name="Ito T."/>
            <person name="Fujiyama A."/>
            <person name="Inagaki F."/>
            <person name="Takami H."/>
        </authorList>
    </citation>
    <scope>NUCLEOTIDE SEQUENCE</scope>
    <source>
        <strain evidence="1">Expedition CK06-06</strain>
    </source>
</reference>
<dbReference type="EMBL" id="BART01024277">
    <property type="protein sequence ID" value="GAH02677.1"/>
    <property type="molecule type" value="Genomic_DNA"/>
</dbReference>
<name>X1C5P2_9ZZZZ</name>
<protein>
    <submittedName>
        <fullName evidence="1">Uncharacterized protein</fullName>
    </submittedName>
</protein>
<proteinExistence type="predicted"/>
<organism evidence="1">
    <name type="scientific">marine sediment metagenome</name>
    <dbReference type="NCBI Taxonomy" id="412755"/>
    <lineage>
        <taxon>unclassified sequences</taxon>
        <taxon>metagenomes</taxon>
        <taxon>ecological metagenomes</taxon>
    </lineage>
</organism>